<feature type="compositionally biased region" description="Low complexity" evidence="2">
    <location>
        <begin position="92"/>
        <end position="106"/>
    </location>
</feature>
<feature type="region of interest" description="Disordered" evidence="2">
    <location>
        <begin position="1"/>
        <end position="531"/>
    </location>
</feature>
<feature type="compositionally biased region" description="Pro residues" evidence="2">
    <location>
        <begin position="110"/>
        <end position="131"/>
    </location>
</feature>
<feature type="compositionally biased region" description="Basic and acidic residues" evidence="2">
    <location>
        <begin position="748"/>
        <end position="768"/>
    </location>
</feature>
<dbReference type="InterPro" id="IPR011989">
    <property type="entry name" value="ARM-like"/>
</dbReference>
<comment type="caution">
    <text evidence="3">The sequence shown here is derived from an EMBL/GenBank/DDBJ whole genome shotgun (WGS) entry which is preliminary data.</text>
</comment>
<feature type="compositionally biased region" description="Low complexity" evidence="2">
    <location>
        <begin position="20"/>
        <end position="39"/>
    </location>
</feature>
<feature type="compositionally biased region" description="Low complexity" evidence="2">
    <location>
        <begin position="904"/>
        <end position="919"/>
    </location>
</feature>
<dbReference type="Gene3D" id="1.25.10.10">
    <property type="entry name" value="Leucine-rich Repeat Variant"/>
    <property type="match status" value="1"/>
</dbReference>
<evidence type="ECO:0000313" key="3">
    <source>
        <dbReference type="EMBL" id="KAG7562349.1"/>
    </source>
</evidence>
<dbReference type="InterPro" id="IPR016024">
    <property type="entry name" value="ARM-type_fold"/>
</dbReference>
<feature type="compositionally biased region" description="Low complexity" evidence="2">
    <location>
        <begin position="1194"/>
        <end position="1206"/>
    </location>
</feature>
<evidence type="ECO:0000256" key="1">
    <source>
        <dbReference type="ARBA" id="ARBA00022737"/>
    </source>
</evidence>
<proteinExistence type="predicted"/>
<feature type="compositionally biased region" description="Low complexity" evidence="2">
    <location>
        <begin position="396"/>
        <end position="406"/>
    </location>
</feature>
<dbReference type="EMBL" id="JABELV010000034">
    <property type="protein sequence ID" value="KAG7562349.1"/>
    <property type="molecule type" value="Genomic_DNA"/>
</dbReference>
<feature type="compositionally biased region" description="Low complexity" evidence="2">
    <location>
        <begin position="1872"/>
        <end position="1883"/>
    </location>
</feature>
<feature type="compositionally biased region" description="Polar residues" evidence="2">
    <location>
        <begin position="680"/>
        <end position="692"/>
    </location>
</feature>
<feature type="compositionally biased region" description="Polar residues" evidence="2">
    <location>
        <begin position="848"/>
        <end position="868"/>
    </location>
</feature>
<feature type="compositionally biased region" description="Polar residues" evidence="2">
    <location>
        <begin position="929"/>
        <end position="941"/>
    </location>
</feature>
<feature type="compositionally biased region" description="Polar residues" evidence="2">
    <location>
        <begin position="875"/>
        <end position="887"/>
    </location>
</feature>
<keyword evidence="4" id="KW-1185">Reference proteome</keyword>
<gene>
    <name evidence="3" type="ORF">FFLO_02241</name>
</gene>
<feature type="compositionally biased region" description="Low complexity" evidence="2">
    <location>
        <begin position="172"/>
        <end position="190"/>
    </location>
</feature>
<dbReference type="InterPro" id="IPR051023">
    <property type="entry name" value="PP2A_Regulatory_Subunit_A"/>
</dbReference>
<feature type="region of interest" description="Disordered" evidence="2">
    <location>
        <begin position="1865"/>
        <end position="1923"/>
    </location>
</feature>
<dbReference type="OrthoDB" id="340346at2759"/>
<evidence type="ECO:0008006" key="5">
    <source>
        <dbReference type="Google" id="ProtNLM"/>
    </source>
</evidence>
<feature type="region of interest" description="Disordered" evidence="2">
    <location>
        <begin position="1136"/>
        <end position="1206"/>
    </location>
</feature>
<sequence>MSSSDQPRSQHRPGEVAATSPSDDAGTGDPGDAAFPPAGVGAGPRGSGRSIGSNLGGGPSSPGHGFRLDEPSGDRGGSPSESMSIKSELGSSRRPSPSSSARSSFSQHTPPAPPVGYNPPPAAHPLSPPSPVAKLSPFTPGEPFGSNIAASGNELGGAFSWVGPGTQDMSRRSSSGQGSPGVSEEGVSPSASYIYSPGGALGGSMKGTPPTTRKSSAGSNNSASAAGRGNASTTGANRSNASSPHSSVSSIAGLPGRRVSGGSPGVAGSMVRSGSSPIVPVQESIDSVGMRMSPIMKTATTMTTHHHQQHQQQGHVQHMSQDSGTAEREKASDQLKSAREVLNVGRANSNMANSGQSDRENEARGSASSQGSTSSTADSWNEGAVQKAQGSIMSIPQQPSPGSMRRSSSDDGRSALSPIRSHQQRRESSSSSSSSSRPGSSPLDTFVPTGVVAPSTLLGVEPTVTSPIRYSPMSPGPIEAEQQEWLADAGSGGSSLSHRRSGSRATELGRWSTAREARQASPSRGLASPTIPTLYRSLSHESHRPGRSQTSDGAVGHVNMWDSVWPDPSSKAVDPVTALPVSLSGMASPSLTPLVPPLVMHGRSMSASIPITPGNPQHGADVGKYVGQGRRDSNAALFGRPSSGSVQSKTGSPVSPPGSPMTSMKSPARSLPSYRHAKKSTGSMRSNASVNSDRGDSPFNAQDLPAFSAPRGPGSPRQIPTVMNRFSEEFNPPNLVFTQPTPPPGAHAHVDGRGDDEVPVLEHREPHILEGSPPLALPPAVASPNLAPSVSPPISSDPLSDDKPSGSHMSFPAPSGRPVPPPFRRAISHVNAPSPTPMPAPTYRVRSFSGSSSQLTRPVLTSRNSGSRGQALGSGPSSPALATQPISPHQAPAPELEKVEPLASLPSKQSSPLRSSPSDSEPHTESPRKTSPSAEQGSSPDHVSPASDVDADADPSSTSEHDASHELDPSREQGYFQDESAFQPEHGDEDDSAVLDTPLPVPPSGNDSDEVMAAPTDSLPADVAFEDEGLLTLERIFLLSKSEHGFHRAYIARTLGDLLEDTDPCEAVEYVIPLLTGLALDEDESVKEAFASQLHRILWYFFTACELVGEEDEIAASEDPTNDPVFTVTSKGVRAVRRSNTATDQPVNSSAFRGTPGSGSSGSANLSSDGSSGGVSLESRKASTVSSAMQTILTPSSAGTPSSVATTATSDSVHASAMQDKAMFTDPFADKTSEADNGPVVERPVIAVHAFTPLIGSLLLSQNSLVADPSRAAVVAILAKLRKASNPVLDEWTEERPEEVRLSYMAQTGSHSHEFPIFSVAARRMVQKELLEGIVFGIGRLDGDASRKDSHGSDVQVPHKIQEDAHSALEDLDPAEAEAAFLKQQLAQEAILGRAISMNLIASISEFLHPHEVSRYDLVTEVARTLDDEPGVKAEAALALAYLAKLAPQDNLELMLSIFEHFVEDETESVRQSACLCLPALSKRIEDLDDRRSYTVRAFEALLMSGDLVEYTLLEIIGEIIHIFQDDPEGPPVQLLEVFYSQAPLSQDATEEEPVREFDNLDRAIVSAFNLPAVCLALGSERWQELRPTYRALCNINHPRIVASLSASIHELAKILGPEITAADLLPSFDEYLAGSDDGKTKVLAGLPTFVSNLPLEQSISVLGELSTMWEAGSLPNWHHRESLASHFAALLRHMASEQTTQPVLDLVRLGLFDTFHAIREATIANMPACYEAVKDDKVSRELVLGLMQDLAVSGNFKARRTYIACIQAFVQQQADIALFEKHFLDDLAVLSDDLLDVRIMVAKCLGPICARDGLYPHSPLRPLRLNEIIERLSNDESNYVRDPIAAIAVRPRIRPGGASDVWMTGPYIMTPGSSGSHPSRGSPQDRRSSSASMLIRADSETTIKAAQQSPGEKRDDSGTQSAPSELMYVPWESPDPTLSGSLQRVSMQEAKRILGVHAEPVKVGMKDPFSATFGRAVAEAQSEANSDRVIKRL</sequence>
<feature type="region of interest" description="Disordered" evidence="2">
    <location>
        <begin position="982"/>
        <end position="1014"/>
    </location>
</feature>
<feature type="compositionally biased region" description="Polar residues" evidence="2">
    <location>
        <begin position="1901"/>
        <end position="1911"/>
    </location>
</feature>
<protein>
    <recommendedName>
        <fullName evidence="5">ARM repeat-containing protein</fullName>
    </recommendedName>
</protein>
<dbReference type="GO" id="GO:0019888">
    <property type="term" value="F:protein phosphatase regulator activity"/>
    <property type="evidence" value="ECO:0007669"/>
    <property type="project" value="TreeGrafter"/>
</dbReference>
<feature type="compositionally biased region" description="Low complexity" evidence="2">
    <location>
        <begin position="429"/>
        <end position="441"/>
    </location>
</feature>
<feature type="compositionally biased region" description="Basic and acidic residues" evidence="2">
    <location>
        <begin position="325"/>
        <end position="339"/>
    </location>
</feature>
<feature type="region of interest" description="Disordered" evidence="2">
    <location>
        <begin position="606"/>
        <end position="970"/>
    </location>
</feature>
<name>A0A8K0JN12_9TREE</name>
<dbReference type="GO" id="GO:0005737">
    <property type="term" value="C:cytoplasm"/>
    <property type="evidence" value="ECO:0007669"/>
    <property type="project" value="TreeGrafter"/>
</dbReference>
<dbReference type="Proteomes" id="UP000812966">
    <property type="component" value="Unassembled WGS sequence"/>
</dbReference>
<feature type="compositionally biased region" description="Polar residues" evidence="2">
    <location>
        <begin position="1182"/>
        <end position="1193"/>
    </location>
</feature>
<feature type="compositionally biased region" description="Basic and acidic residues" evidence="2">
    <location>
        <begin position="959"/>
        <end position="970"/>
    </location>
</feature>
<feature type="compositionally biased region" description="Low complexity" evidence="2">
    <location>
        <begin position="215"/>
        <end position="250"/>
    </location>
</feature>
<evidence type="ECO:0000256" key="2">
    <source>
        <dbReference type="SAM" id="MobiDB-lite"/>
    </source>
</evidence>
<keyword evidence="1" id="KW-0677">Repeat</keyword>
<feature type="compositionally biased region" description="Low complexity" evidence="2">
    <location>
        <begin position="1161"/>
        <end position="1177"/>
    </location>
</feature>
<feature type="compositionally biased region" description="Low complexity" evidence="2">
    <location>
        <begin position="772"/>
        <end position="798"/>
    </location>
</feature>
<accession>A0A8K0JN12</accession>
<dbReference type="SUPFAM" id="SSF48371">
    <property type="entry name" value="ARM repeat"/>
    <property type="match status" value="1"/>
</dbReference>
<feature type="compositionally biased region" description="Polar residues" evidence="2">
    <location>
        <begin position="346"/>
        <end position="356"/>
    </location>
</feature>
<feature type="compositionally biased region" description="Polar residues" evidence="2">
    <location>
        <begin position="642"/>
        <end position="653"/>
    </location>
</feature>
<dbReference type="PANTHER" id="PTHR10648">
    <property type="entry name" value="SERINE/THREONINE-PROTEIN PHOSPHATASE PP2A 65 KDA REGULATORY SUBUNIT"/>
    <property type="match status" value="1"/>
</dbReference>
<feature type="compositionally biased region" description="Polar residues" evidence="2">
    <location>
        <begin position="1138"/>
        <end position="1152"/>
    </location>
</feature>
<dbReference type="PANTHER" id="PTHR10648:SF1">
    <property type="entry name" value="SERINE_THREONINE-PROTEIN PHOSPHATASE 4 REGULATORY SUBUNIT 1"/>
    <property type="match status" value="1"/>
</dbReference>
<evidence type="ECO:0000313" key="4">
    <source>
        <dbReference type="Proteomes" id="UP000812966"/>
    </source>
</evidence>
<organism evidence="3 4">
    <name type="scientific">Filobasidium floriforme</name>
    <dbReference type="NCBI Taxonomy" id="5210"/>
    <lineage>
        <taxon>Eukaryota</taxon>
        <taxon>Fungi</taxon>
        <taxon>Dikarya</taxon>
        <taxon>Basidiomycota</taxon>
        <taxon>Agaricomycotina</taxon>
        <taxon>Tremellomycetes</taxon>
        <taxon>Filobasidiales</taxon>
        <taxon>Filobasidiaceae</taxon>
        <taxon>Filobasidium</taxon>
    </lineage>
</organism>
<reference evidence="3" key="1">
    <citation type="submission" date="2020-04" db="EMBL/GenBank/DDBJ databases">
        <title>Analysis of mating type loci in Filobasidium floriforme.</title>
        <authorList>
            <person name="Nowrousian M."/>
        </authorList>
    </citation>
    <scope>NUCLEOTIDE SEQUENCE</scope>
    <source>
        <strain evidence="3">CBS 6242</strain>
    </source>
</reference>
<feature type="compositionally biased region" description="Low complexity" evidence="2">
    <location>
        <begin position="365"/>
        <end position="379"/>
    </location>
</feature>